<dbReference type="AlphaFoldDB" id="A0A6A6FK48"/>
<dbReference type="Proteomes" id="UP000799539">
    <property type="component" value="Unassembled WGS sequence"/>
</dbReference>
<feature type="compositionally biased region" description="Polar residues" evidence="1">
    <location>
        <begin position="64"/>
        <end position="74"/>
    </location>
</feature>
<organism evidence="3 4">
    <name type="scientific">Cercospora zeae-maydis SCOH1-5</name>
    <dbReference type="NCBI Taxonomy" id="717836"/>
    <lineage>
        <taxon>Eukaryota</taxon>
        <taxon>Fungi</taxon>
        <taxon>Dikarya</taxon>
        <taxon>Ascomycota</taxon>
        <taxon>Pezizomycotina</taxon>
        <taxon>Dothideomycetes</taxon>
        <taxon>Dothideomycetidae</taxon>
        <taxon>Mycosphaerellales</taxon>
        <taxon>Mycosphaerellaceae</taxon>
        <taxon>Cercospora</taxon>
    </lineage>
</organism>
<feature type="region of interest" description="Disordered" evidence="1">
    <location>
        <begin position="170"/>
        <end position="210"/>
    </location>
</feature>
<feature type="compositionally biased region" description="Acidic residues" evidence="1">
    <location>
        <begin position="17"/>
        <end position="31"/>
    </location>
</feature>
<evidence type="ECO:0000256" key="1">
    <source>
        <dbReference type="SAM" id="MobiDB-lite"/>
    </source>
</evidence>
<sequence length="386" mass="42162">MGQPQHQAAAAQVPTSQDEDDGSEWEYEYDPNETEDLYFTLDLTTHVPDALARKYDSAARNHGTAKSGQDNGDAQNDDAEDGDGNTKQRAGPSRPRSNLQLLDLHTRNPLVKFDDGIYNCYWSTDLGTQFHISQAGAIPQPRRPGTVLDVIGLSQTRLIGKPVTLTEKNFDANGRAQSTAPEHDTVDAQSNDGDAQQEEAPVPLSNDPSQPLIIPRELCRNATAEAQASFLERLSQIKLKRGETDRIPMYSIRSHPDPKNKDELRKRAFEAEAARKKDEEDANAERPRKRRKRLTAAERGLIPDGAQLAAGRQSREQIGARVGFGGSAPGSLATTKSRRKTRRASTVDASRKADEDGIIEGEAEGAAPAPLPDGPDPDAQMEEDPS</sequence>
<keyword evidence="4" id="KW-1185">Reference proteome</keyword>
<accession>A0A6A6FK48</accession>
<gene>
    <name evidence="3" type="ORF">CERZMDRAFT_83864</name>
</gene>
<proteinExistence type="predicted"/>
<feature type="region of interest" description="Disordered" evidence="1">
    <location>
        <begin position="271"/>
        <end position="386"/>
    </location>
</feature>
<feature type="compositionally biased region" description="Acidic residues" evidence="1">
    <location>
        <begin position="375"/>
        <end position="386"/>
    </location>
</feature>
<evidence type="ECO:0000313" key="4">
    <source>
        <dbReference type="Proteomes" id="UP000799539"/>
    </source>
</evidence>
<evidence type="ECO:0000259" key="2">
    <source>
        <dbReference type="Pfam" id="PF10419"/>
    </source>
</evidence>
<feature type="compositionally biased region" description="Low complexity" evidence="1">
    <location>
        <begin position="1"/>
        <end position="12"/>
    </location>
</feature>
<dbReference type="EMBL" id="ML992670">
    <property type="protein sequence ID" value="KAF2213761.1"/>
    <property type="molecule type" value="Genomic_DNA"/>
</dbReference>
<name>A0A6A6FK48_9PEZI</name>
<dbReference type="OrthoDB" id="1877767at2759"/>
<reference evidence="3" key="1">
    <citation type="journal article" date="2020" name="Stud. Mycol.">
        <title>101 Dothideomycetes genomes: a test case for predicting lifestyles and emergence of pathogens.</title>
        <authorList>
            <person name="Haridas S."/>
            <person name="Albert R."/>
            <person name="Binder M."/>
            <person name="Bloem J."/>
            <person name="Labutti K."/>
            <person name="Salamov A."/>
            <person name="Andreopoulos B."/>
            <person name="Baker S."/>
            <person name="Barry K."/>
            <person name="Bills G."/>
            <person name="Bluhm B."/>
            <person name="Cannon C."/>
            <person name="Castanera R."/>
            <person name="Culley D."/>
            <person name="Daum C."/>
            <person name="Ezra D."/>
            <person name="Gonzalez J."/>
            <person name="Henrissat B."/>
            <person name="Kuo A."/>
            <person name="Liang C."/>
            <person name="Lipzen A."/>
            <person name="Lutzoni F."/>
            <person name="Magnuson J."/>
            <person name="Mondo S."/>
            <person name="Nolan M."/>
            <person name="Ohm R."/>
            <person name="Pangilinan J."/>
            <person name="Park H.-J."/>
            <person name="Ramirez L."/>
            <person name="Alfaro M."/>
            <person name="Sun H."/>
            <person name="Tritt A."/>
            <person name="Yoshinaga Y."/>
            <person name="Zwiers L.-H."/>
            <person name="Turgeon B."/>
            <person name="Goodwin S."/>
            <person name="Spatafora J."/>
            <person name="Crous P."/>
            <person name="Grigoriev I."/>
        </authorList>
    </citation>
    <scope>NUCLEOTIDE SEQUENCE</scope>
    <source>
        <strain evidence="3">SCOH1-5</strain>
    </source>
</reference>
<feature type="domain" description="Transcription factor TFIIIC triple barrel" evidence="2">
    <location>
        <begin position="32"/>
        <end position="165"/>
    </location>
</feature>
<feature type="region of interest" description="Disordered" evidence="1">
    <location>
        <begin position="58"/>
        <end position="100"/>
    </location>
</feature>
<dbReference type="Gene3D" id="2.60.40.4370">
    <property type="match status" value="1"/>
</dbReference>
<feature type="region of interest" description="Disordered" evidence="1">
    <location>
        <begin position="1"/>
        <end position="31"/>
    </location>
</feature>
<evidence type="ECO:0000313" key="3">
    <source>
        <dbReference type="EMBL" id="KAF2213761.1"/>
    </source>
</evidence>
<feature type="compositionally biased region" description="Basic and acidic residues" evidence="1">
    <location>
        <begin position="271"/>
        <end position="286"/>
    </location>
</feature>
<protein>
    <recommendedName>
        <fullName evidence="2">Transcription factor TFIIIC triple barrel domain-containing protein</fullName>
    </recommendedName>
</protein>
<dbReference type="Pfam" id="PF10419">
    <property type="entry name" value="TFIIIC_sub6"/>
    <property type="match status" value="1"/>
</dbReference>
<dbReference type="InterPro" id="IPR019481">
    <property type="entry name" value="TFIIIC_triple_barrel"/>
</dbReference>